<dbReference type="SUPFAM" id="SSF89957">
    <property type="entry name" value="MTH1187/YkoF-like"/>
    <property type="match status" value="1"/>
</dbReference>
<organism evidence="2 3">
    <name type="scientific">Pelagibacterium flavum</name>
    <dbReference type="NCBI Taxonomy" id="2984530"/>
    <lineage>
        <taxon>Bacteria</taxon>
        <taxon>Pseudomonadati</taxon>
        <taxon>Pseudomonadota</taxon>
        <taxon>Alphaproteobacteria</taxon>
        <taxon>Hyphomicrobiales</taxon>
        <taxon>Devosiaceae</taxon>
        <taxon>Pelagibacterium</taxon>
    </lineage>
</organism>
<evidence type="ECO:0000259" key="1">
    <source>
        <dbReference type="Pfam" id="PF07615"/>
    </source>
</evidence>
<dbReference type="PIRSF" id="PIRSF021331">
    <property type="entry name" value="YkoF"/>
    <property type="match status" value="1"/>
</dbReference>
<dbReference type="EMBL" id="CP107716">
    <property type="protein sequence ID" value="UYQ74041.1"/>
    <property type="molecule type" value="Genomic_DNA"/>
</dbReference>
<name>A0ABY6ITR9_9HYPH</name>
<gene>
    <name evidence="2" type="ORF">OF122_09855</name>
</gene>
<evidence type="ECO:0000313" key="3">
    <source>
        <dbReference type="Proteomes" id="UP001163882"/>
    </source>
</evidence>
<feature type="domain" description="Thiamin/hydroxymethyl pyrimidine-binding YkoF putative" evidence="1">
    <location>
        <begin position="122"/>
        <end position="201"/>
    </location>
</feature>
<dbReference type="Proteomes" id="UP001163882">
    <property type="component" value="Chromosome"/>
</dbReference>
<dbReference type="InterPro" id="IPR029756">
    <property type="entry name" value="MTH1187/YkoF-like"/>
</dbReference>
<protein>
    <submittedName>
        <fullName evidence="2">Ykof family thiamine-binding protein</fullName>
    </submittedName>
</protein>
<sequence>MKCGAQLSLYVMADDFVRVILSSLDAMAPYRDRLRIESDDISTLIVGPPELIFPTMRELFVAAARSGHHVAMHATISRGCPGEPDMDICEPGQPSAFDEDLERRKALAAQAVNDAPSTGQRVAVQFSLYPLGPADYMDEIYGCIDFLKASPVFDRAKNYCTRLAGDAGPVFEALSQAWLSFGDPNAHVAIDLTASANSPSKDAAA</sequence>
<reference evidence="2" key="1">
    <citation type="submission" date="2022-10" db="EMBL/GenBank/DDBJ databases">
        <title>YIM 151497 complete genome.</title>
        <authorList>
            <person name="Chen X."/>
        </authorList>
    </citation>
    <scope>NUCLEOTIDE SEQUENCE</scope>
    <source>
        <strain evidence="2">YIM 151497</strain>
    </source>
</reference>
<dbReference type="RefSeq" id="WP_264227588.1">
    <property type="nucleotide sequence ID" value="NZ_CP107716.1"/>
</dbReference>
<evidence type="ECO:0000313" key="2">
    <source>
        <dbReference type="EMBL" id="UYQ74041.1"/>
    </source>
</evidence>
<keyword evidence="3" id="KW-1185">Reference proteome</keyword>
<dbReference type="InterPro" id="IPR011522">
    <property type="entry name" value="Thiamin/HMP-bd_put_YkoF"/>
</dbReference>
<dbReference type="Pfam" id="PF07615">
    <property type="entry name" value="Ykof"/>
    <property type="match status" value="2"/>
</dbReference>
<accession>A0ABY6ITR9</accession>
<dbReference type="InterPro" id="IPR015835">
    <property type="entry name" value="HMP/thiamine-bd"/>
</dbReference>
<proteinExistence type="predicted"/>
<feature type="domain" description="Thiamin/hydroxymethyl pyrimidine-binding YkoF putative" evidence="1">
    <location>
        <begin position="3"/>
        <end position="83"/>
    </location>
</feature>
<dbReference type="Gene3D" id="3.30.70.930">
    <property type="match status" value="2"/>
</dbReference>